<feature type="domain" description="Tyrosine specific protein phosphatases" evidence="1">
    <location>
        <begin position="134"/>
        <end position="174"/>
    </location>
</feature>
<sequence length="263" mass="30070">MAFTNDLDSTVPILCDAMGSMRSVPEYRPLPNDMFWEGAVNARWITGAFYRMGRHEWLTDLGWQQMRGDGIARVIDLRNPGEIKRREHDPVLDHEGVEGVQVLELPLETSDNERFASVAVPYMNHTNMYRLVCEEFGDQLRAVFEALSETAEHGTVIHCSAGRDRSGLIATLLLDLAGRREDIVAHDELAVRGINEWHRVSPRKHPYESYQNEPELRRNIAERAQGLQEFLQWLGSARDFLSSCGMQSEDLDQLQNLVRQPKP</sequence>
<dbReference type="InterPro" id="IPR029021">
    <property type="entry name" value="Prot-tyrosine_phosphatase-like"/>
</dbReference>
<name>A0ABQ2DN47_9MICC</name>
<gene>
    <name evidence="2" type="ORF">GCM10007173_17940</name>
</gene>
<dbReference type="Gene3D" id="3.90.190.10">
    <property type="entry name" value="Protein tyrosine phosphatase superfamily"/>
    <property type="match status" value="1"/>
</dbReference>
<comment type="caution">
    <text evidence="2">The sequence shown here is derived from an EMBL/GenBank/DDBJ whole genome shotgun (WGS) entry which is preliminary data.</text>
</comment>
<dbReference type="SUPFAM" id="SSF52799">
    <property type="entry name" value="(Phosphotyrosine protein) phosphatases II"/>
    <property type="match status" value="1"/>
</dbReference>
<dbReference type="InterPro" id="IPR016130">
    <property type="entry name" value="Tyr_Pase_AS"/>
</dbReference>
<organism evidence="2 3">
    <name type="scientific">Glutamicibacter ardleyensis</name>
    <dbReference type="NCBI Taxonomy" id="225894"/>
    <lineage>
        <taxon>Bacteria</taxon>
        <taxon>Bacillati</taxon>
        <taxon>Actinomycetota</taxon>
        <taxon>Actinomycetes</taxon>
        <taxon>Micrococcales</taxon>
        <taxon>Micrococcaceae</taxon>
        <taxon>Glutamicibacter</taxon>
    </lineage>
</organism>
<dbReference type="EMBL" id="BMKX01000003">
    <property type="protein sequence ID" value="GGJ59512.1"/>
    <property type="molecule type" value="Genomic_DNA"/>
</dbReference>
<evidence type="ECO:0000259" key="1">
    <source>
        <dbReference type="PROSITE" id="PS50056"/>
    </source>
</evidence>
<reference evidence="3" key="1">
    <citation type="journal article" date="2019" name="Int. J. Syst. Evol. Microbiol.">
        <title>The Global Catalogue of Microorganisms (GCM) 10K type strain sequencing project: providing services to taxonomists for standard genome sequencing and annotation.</title>
        <authorList>
            <consortium name="The Broad Institute Genomics Platform"/>
            <consortium name="The Broad Institute Genome Sequencing Center for Infectious Disease"/>
            <person name="Wu L."/>
            <person name="Ma J."/>
        </authorList>
    </citation>
    <scope>NUCLEOTIDE SEQUENCE [LARGE SCALE GENOMIC DNA]</scope>
    <source>
        <strain evidence="3">CGMCC 1.3685</strain>
    </source>
</reference>
<evidence type="ECO:0000313" key="3">
    <source>
        <dbReference type="Proteomes" id="UP000606115"/>
    </source>
</evidence>
<accession>A0ABQ2DN47</accession>
<dbReference type="InterPro" id="IPR000387">
    <property type="entry name" value="Tyr_Pase_dom"/>
</dbReference>
<keyword evidence="3" id="KW-1185">Reference proteome</keyword>
<dbReference type="Pfam" id="PF13350">
    <property type="entry name" value="Y_phosphatase3"/>
    <property type="match status" value="1"/>
</dbReference>
<proteinExistence type="predicted"/>
<dbReference type="PROSITE" id="PS00383">
    <property type="entry name" value="TYR_PHOSPHATASE_1"/>
    <property type="match status" value="1"/>
</dbReference>
<dbReference type="Proteomes" id="UP000606115">
    <property type="component" value="Unassembled WGS sequence"/>
</dbReference>
<dbReference type="InterPro" id="IPR026893">
    <property type="entry name" value="Tyr/Ser_Pase_IphP-type"/>
</dbReference>
<dbReference type="PROSITE" id="PS50056">
    <property type="entry name" value="TYR_PHOSPHATASE_2"/>
    <property type="match status" value="1"/>
</dbReference>
<protein>
    <recommendedName>
        <fullName evidence="1">Tyrosine specific protein phosphatases domain-containing protein</fullName>
    </recommendedName>
</protein>
<evidence type="ECO:0000313" key="2">
    <source>
        <dbReference type="EMBL" id="GGJ59512.1"/>
    </source>
</evidence>